<keyword evidence="2" id="KW-0902">Two-component regulatory system</keyword>
<evidence type="ECO:0000313" key="9">
    <source>
        <dbReference type="EMBL" id="MDT0545062.1"/>
    </source>
</evidence>
<dbReference type="InterPro" id="IPR051677">
    <property type="entry name" value="AfsR-DnrI-RedD_regulator"/>
</dbReference>
<dbReference type="InterPro" id="IPR027417">
    <property type="entry name" value="P-loop_NTPase"/>
</dbReference>
<dbReference type="InterPro" id="IPR011990">
    <property type="entry name" value="TPR-like_helical_dom_sf"/>
</dbReference>
<feature type="domain" description="OmpR/PhoB-type" evidence="8">
    <location>
        <begin position="1"/>
        <end position="100"/>
    </location>
</feature>
<proteinExistence type="inferred from homology"/>
<evidence type="ECO:0000259" key="8">
    <source>
        <dbReference type="PROSITE" id="PS51755"/>
    </source>
</evidence>
<dbReference type="SUPFAM" id="SSF48452">
    <property type="entry name" value="TPR-like"/>
    <property type="match status" value="1"/>
</dbReference>
<evidence type="ECO:0000313" key="10">
    <source>
        <dbReference type="Proteomes" id="UP001180754"/>
    </source>
</evidence>
<dbReference type="Pfam" id="PF03704">
    <property type="entry name" value="BTAD"/>
    <property type="match status" value="1"/>
</dbReference>
<evidence type="ECO:0000256" key="7">
    <source>
        <dbReference type="SAM" id="MobiDB-lite"/>
    </source>
</evidence>
<dbReference type="PANTHER" id="PTHR35807:SF1">
    <property type="entry name" value="TRANSCRIPTIONAL REGULATOR REDD"/>
    <property type="match status" value="1"/>
</dbReference>
<keyword evidence="4 6" id="KW-0238">DNA-binding</keyword>
<dbReference type="InterPro" id="IPR016032">
    <property type="entry name" value="Sig_transdc_resp-reg_C-effctor"/>
</dbReference>
<dbReference type="InterPro" id="IPR005158">
    <property type="entry name" value="BTAD"/>
</dbReference>
<dbReference type="CDD" id="cd15831">
    <property type="entry name" value="BTAD"/>
    <property type="match status" value="1"/>
</dbReference>
<dbReference type="SMART" id="SM00862">
    <property type="entry name" value="Trans_reg_C"/>
    <property type="match status" value="1"/>
</dbReference>
<dbReference type="SUPFAM" id="SSF46894">
    <property type="entry name" value="C-terminal effector domain of the bipartite response regulators"/>
    <property type="match status" value="1"/>
</dbReference>
<dbReference type="PANTHER" id="PTHR35807">
    <property type="entry name" value="TRANSCRIPTIONAL REGULATOR REDD-RELATED"/>
    <property type="match status" value="1"/>
</dbReference>
<protein>
    <submittedName>
        <fullName evidence="9">BTAD domain-containing putative transcriptional regulator</fullName>
    </submittedName>
</protein>
<dbReference type="Pfam" id="PF00486">
    <property type="entry name" value="Trans_reg_C"/>
    <property type="match status" value="1"/>
</dbReference>
<evidence type="ECO:0000256" key="5">
    <source>
        <dbReference type="ARBA" id="ARBA00023163"/>
    </source>
</evidence>
<dbReference type="SMART" id="SM01043">
    <property type="entry name" value="BTAD"/>
    <property type="match status" value="1"/>
</dbReference>
<evidence type="ECO:0000256" key="3">
    <source>
        <dbReference type="ARBA" id="ARBA00023015"/>
    </source>
</evidence>
<organism evidence="9 10">
    <name type="scientific">Streptomyces lonegramiae</name>
    <dbReference type="NCBI Taxonomy" id="3075524"/>
    <lineage>
        <taxon>Bacteria</taxon>
        <taxon>Bacillati</taxon>
        <taxon>Actinomycetota</taxon>
        <taxon>Actinomycetes</taxon>
        <taxon>Kitasatosporales</taxon>
        <taxon>Streptomycetaceae</taxon>
        <taxon>Streptomyces</taxon>
    </lineage>
</organism>
<dbReference type="InterPro" id="IPR041664">
    <property type="entry name" value="AAA_16"/>
</dbReference>
<gene>
    <name evidence="9" type="ORF">RND15_20455</name>
</gene>
<keyword evidence="10" id="KW-1185">Reference proteome</keyword>
<evidence type="ECO:0000256" key="4">
    <source>
        <dbReference type="ARBA" id="ARBA00023125"/>
    </source>
</evidence>
<dbReference type="Gene3D" id="1.25.40.10">
    <property type="entry name" value="Tetratricopeptide repeat domain"/>
    <property type="match status" value="1"/>
</dbReference>
<dbReference type="RefSeq" id="WP_311725531.1">
    <property type="nucleotide sequence ID" value="NZ_JAVRFD010000009.1"/>
</dbReference>
<dbReference type="Gene3D" id="1.10.10.10">
    <property type="entry name" value="Winged helix-like DNA-binding domain superfamily/Winged helix DNA-binding domain"/>
    <property type="match status" value="1"/>
</dbReference>
<comment type="caution">
    <text evidence="9">The sequence shown here is derived from an EMBL/GenBank/DDBJ whole genome shotgun (WGS) entry which is preliminary data.</text>
</comment>
<dbReference type="InterPro" id="IPR036388">
    <property type="entry name" value="WH-like_DNA-bd_sf"/>
</dbReference>
<dbReference type="Pfam" id="PF13191">
    <property type="entry name" value="AAA_16"/>
    <property type="match status" value="1"/>
</dbReference>
<keyword evidence="5" id="KW-0804">Transcription</keyword>
<evidence type="ECO:0000256" key="6">
    <source>
        <dbReference type="PROSITE-ProRule" id="PRU01091"/>
    </source>
</evidence>
<dbReference type="EMBL" id="JAVRFD010000009">
    <property type="protein sequence ID" value="MDT0545062.1"/>
    <property type="molecule type" value="Genomic_DNA"/>
</dbReference>
<feature type="DNA-binding region" description="OmpR/PhoB-type" evidence="6">
    <location>
        <begin position="1"/>
        <end position="100"/>
    </location>
</feature>
<dbReference type="SUPFAM" id="SSF52540">
    <property type="entry name" value="P-loop containing nucleoside triphosphate hydrolases"/>
    <property type="match status" value="1"/>
</dbReference>
<evidence type="ECO:0000256" key="1">
    <source>
        <dbReference type="ARBA" id="ARBA00005820"/>
    </source>
</evidence>
<reference evidence="9" key="1">
    <citation type="submission" date="2024-05" db="EMBL/GenBank/DDBJ databases">
        <title>30 novel species of actinomycetes from the DSMZ collection.</title>
        <authorList>
            <person name="Nouioui I."/>
        </authorList>
    </citation>
    <scope>NUCLEOTIDE SEQUENCE</scope>
    <source>
        <strain evidence="9">DSM 41529</strain>
    </source>
</reference>
<dbReference type="InterPro" id="IPR001867">
    <property type="entry name" value="OmpR/PhoB-type_DNA-bd"/>
</dbReference>
<accession>A0ABU2XGK2</accession>
<name>A0ABU2XGK2_9ACTN</name>
<sequence>MHDHSTWYSLLGPVEVTRDGTALALGPRQRRVLLIRLLIEDGRPVSLRQLCLDVWQGSQPTGAVSSVRAHISRLRSVLEPVRGGRSTLLVNGPAGYALKVPREARDTTRFEESVTRARDTMRRGQLDVASKEIEGALGLWRGEALGETAELDFAARETARLNTARQDAIELQATILIKQGDLERAIGVAEGLTISAPLRESSWALLMRALYGAGRSVEALRQYERFRTFLAQELGLDPSPGLSDLHTAILRHDTRVLGEPHSTGPAVTLASATLPGAEAGPADAPLVGRSEESARLTALLRAAGAGRGQWAVVSGEPGSGKTRLLDQVSAWAEQAGFAVARASGGQALSESHGISLVCPAAQLLDALRRKRSGTGPDDTPAEARPDEDRLAALVRELNRGPALCVVDDLDWAPPDFHDLLRRLTALLRDAPVAVVCALRNADDPAASGLLAELARHGATRLHLEPLSAADVGELLAARGERSSAEEAAALHRRAEGNPFTLGELLKLPPDRRVGPAAQVPAAVRSVVQARLAELSAPARTMLTYAAADGPHLDIGLLADVQGMARDRLLPLIDAAVTARVLVWDTDPGQCDTGRYRFPELAREVVLGTLTPSSRQLLHAALARELAAREDTDPERLARQLRAAGPMAPVSDQDRIRHPSPDQGR</sequence>
<keyword evidence="3" id="KW-0805">Transcription regulation</keyword>
<dbReference type="Proteomes" id="UP001180754">
    <property type="component" value="Unassembled WGS sequence"/>
</dbReference>
<dbReference type="Gene3D" id="3.40.50.300">
    <property type="entry name" value="P-loop containing nucleotide triphosphate hydrolases"/>
    <property type="match status" value="1"/>
</dbReference>
<feature type="compositionally biased region" description="Basic and acidic residues" evidence="7">
    <location>
        <begin position="651"/>
        <end position="664"/>
    </location>
</feature>
<evidence type="ECO:0000256" key="2">
    <source>
        <dbReference type="ARBA" id="ARBA00023012"/>
    </source>
</evidence>
<comment type="similarity">
    <text evidence="1">Belongs to the AfsR/DnrI/RedD regulatory family.</text>
</comment>
<feature type="region of interest" description="Disordered" evidence="7">
    <location>
        <begin position="641"/>
        <end position="664"/>
    </location>
</feature>
<dbReference type="PROSITE" id="PS51755">
    <property type="entry name" value="OMPR_PHOB"/>
    <property type="match status" value="1"/>
</dbReference>